<evidence type="ECO:0000259" key="5">
    <source>
        <dbReference type="PROSITE" id="PS51132"/>
    </source>
</evidence>
<dbReference type="OrthoDB" id="6771947at2759"/>
<comment type="caution">
    <text evidence="3">Lacks conserved residue(s) required for the propagation of feature annotation.</text>
</comment>
<gene>
    <name evidence="6" type="ORF">ILUMI_04979</name>
</gene>
<organism evidence="6 7">
    <name type="scientific">Ignelater luminosus</name>
    <name type="common">Cucubano</name>
    <name type="synonym">Pyrophorus luminosus</name>
    <dbReference type="NCBI Taxonomy" id="2038154"/>
    <lineage>
        <taxon>Eukaryota</taxon>
        <taxon>Metazoa</taxon>
        <taxon>Ecdysozoa</taxon>
        <taxon>Arthropoda</taxon>
        <taxon>Hexapoda</taxon>
        <taxon>Insecta</taxon>
        <taxon>Pterygota</taxon>
        <taxon>Neoptera</taxon>
        <taxon>Endopterygota</taxon>
        <taxon>Coleoptera</taxon>
        <taxon>Polyphaga</taxon>
        <taxon>Elateriformia</taxon>
        <taxon>Elateroidea</taxon>
        <taxon>Elateridae</taxon>
        <taxon>Agrypninae</taxon>
        <taxon>Pyrophorini</taxon>
        <taxon>Ignelater</taxon>
    </lineage>
</organism>
<comment type="subcellular location">
    <subcellularLocation>
        <location evidence="1">Secreted</location>
    </subcellularLocation>
</comment>
<dbReference type="SMART" id="SM00284">
    <property type="entry name" value="OLF"/>
    <property type="match status" value="1"/>
</dbReference>
<comment type="caution">
    <text evidence="6">The sequence shown here is derived from an EMBL/GenBank/DDBJ whole genome shotgun (WGS) entry which is preliminary data.</text>
</comment>
<dbReference type="Pfam" id="PF02191">
    <property type="entry name" value="OLF"/>
    <property type="match status" value="1"/>
</dbReference>
<evidence type="ECO:0000256" key="3">
    <source>
        <dbReference type="PROSITE-ProRule" id="PRU00446"/>
    </source>
</evidence>
<evidence type="ECO:0000313" key="6">
    <source>
        <dbReference type="EMBL" id="KAF2901204.1"/>
    </source>
</evidence>
<feature type="domain" description="Olfactomedin-like" evidence="5">
    <location>
        <begin position="80"/>
        <end position="326"/>
    </location>
</feature>
<feature type="non-terminal residue" evidence="6">
    <location>
        <position position="1"/>
    </location>
</feature>
<dbReference type="AlphaFoldDB" id="A0A8K0DBF0"/>
<name>A0A8K0DBF0_IGNLU</name>
<dbReference type="PANTHER" id="PTHR23192">
    <property type="entry name" value="OLFACTOMEDIN-RELATED"/>
    <property type="match status" value="1"/>
</dbReference>
<evidence type="ECO:0000256" key="1">
    <source>
        <dbReference type="ARBA" id="ARBA00004613"/>
    </source>
</evidence>
<dbReference type="GO" id="GO:0007165">
    <property type="term" value="P:signal transduction"/>
    <property type="evidence" value="ECO:0007669"/>
    <property type="project" value="TreeGrafter"/>
</dbReference>
<reference evidence="6" key="1">
    <citation type="submission" date="2019-08" db="EMBL/GenBank/DDBJ databases">
        <title>The genome of the North American firefly Photinus pyralis.</title>
        <authorList>
            <consortium name="Photinus pyralis genome working group"/>
            <person name="Fallon T.R."/>
            <person name="Sander Lower S.E."/>
            <person name="Weng J.-K."/>
        </authorList>
    </citation>
    <scope>NUCLEOTIDE SEQUENCE</scope>
    <source>
        <strain evidence="6">TRF0915ILg1</strain>
        <tissue evidence="6">Whole body</tissue>
    </source>
</reference>
<dbReference type="Pfam" id="PF01391">
    <property type="entry name" value="Collagen"/>
    <property type="match status" value="1"/>
</dbReference>
<evidence type="ECO:0000313" key="7">
    <source>
        <dbReference type="Proteomes" id="UP000801492"/>
    </source>
</evidence>
<sequence length="338" mass="37827">DRGEQGLTGIPGIPGPPGLPGPGGVQGIPGVKGLQGPIGLPGLKGEPGQCICVKETKTELKLISNYDDLVYPGLPERTTECLMHIVEEPTIVVFGNLVVWSVMIDSNSETNEEKFWRIADDKHTLFEYDPISGNNRIFEPPQGIDGTANVMNNGSFIYQTSQDNTPQITKFTLSNETAQALNIPGVNSENSKLLYTRKLNYLDFNVDENGLWVLFSVPFSNHTGVMKIDDSNMEIQDILDIEIDHKEFEEMFIASGILYGIRKESKKLPKISFALDLYTDKIYNVDLKLTKLFKELKTASYDHKNRHLRIITKDGQLYKYPLRCVQTGLESNIKSRAE</sequence>
<keyword evidence="2" id="KW-0964">Secreted</keyword>
<dbReference type="InterPro" id="IPR003112">
    <property type="entry name" value="Olfac-like_dom"/>
</dbReference>
<evidence type="ECO:0000256" key="2">
    <source>
        <dbReference type="ARBA" id="ARBA00022525"/>
    </source>
</evidence>
<dbReference type="EMBL" id="VTPC01001786">
    <property type="protein sequence ID" value="KAF2901204.1"/>
    <property type="molecule type" value="Genomic_DNA"/>
</dbReference>
<protein>
    <recommendedName>
        <fullName evidence="5">Olfactomedin-like domain-containing protein</fullName>
    </recommendedName>
</protein>
<proteinExistence type="predicted"/>
<dbReference type="PROSITE" id="PS51132">
    <property type="entry name" value="OLF"/>
    <property type="match status" value="1"/>
</dbReference>
<evidence type="ECO:0000256" key="4">
    <source>
        <dbReference type="SAM" id="MobiDB-lite"/>
    </source>
</evidence>
<dbReference type="SUPFAM" id="SSF69304">
    <property type="entry name" value="Tricorn protease N-terminal domain"/>
    <property type="match status" value="1"/>
</dbReference>
<feature type="region of interest" description="Disordered" evidence="4">
    <location>
        <begin position="1"/>
        <end position="23"/>
    </location>
</feature>
<dbReference type="Proteomes" id="UP000801492">
    <property type="component" value="Unassembled WGS sequence"/>
</dbReference>
<accession>A0A8K0DBF0</accession>
<dbReference type="InterPro" id="IPR050605">
    <property type="entry name" value="Olfactomedin-like_domain"/>
</dbReference>
<dbReference type="InterPro" id="IPR008160">
    <property type="entry name" value="Collagen"/>
</dbReference>
<keyword evidence="7" id="KW-1185">Reference proteome</keyword>
<dbReference type="GO" id="GO:0005615">
    <property type="term" value="C:extracellular space"/>
    <property type="evidence" value="ECO:0007669"/>
    <property type="project" value="TreeGrafter"/>
</dbReference>
<dbReference type="PANTHER" id="PTHR23192:SF85">
    <property type="entry name" value="GLIOMEDIN"/>
    <property type="match status" value="1"/>
</dbReference>